<reference evidence="2 3" key="1">
    <citation type="submission" date="2016-02" db="EMBL/GenBank/DDBJ databases">
        <title>Biosynthesis of antibiotic leucinostatins and their inhibition on Phytophthora in bio-control Purpureocillium lilacinum.</title>
        <authorList>
            <person name="Wang G."/>
            <person name="Liu Z."/>
            <person name="Lin R."/>
            <person name="Li E."/>
            <person name="Mao Z."/>
            <person name="Ling J."/>
            <person name="Yin W."/>
            <person name="Xie B."/>
        </authorList>
    </citation>
    <scope>NUCLEOTIDE SEQUENCE [LARGE SCALE GENOMIC DNA]</scope>
    <source>
        <strain evidence="2">PLFJ-1</strain>
    </source>
</reference>
<comment type="caution">
    <text evidence="2">The sequence shown here is derived from an EMBL/GenBank/DDBJ whole genome shotgun (WGS) entry which is preliminary data.</text>
</comment>
<dbReference type="EMBL" id="LSBI01000007">
    <property type="protein sequence ID" value="OAQ85623.1"/>
    <property type="molecule type" value="Genomic_DNA"/>
</dbReference>
<organism evidence="2 3">
    <name type="scientific">Purpureocillium lilacinum</name>
    <name type="common">Paecilomyces lilacinus</name>
    <dbReference type="NCBI Taxonomy" id="33203"/>
    <lineage>
        <taxon>Eukaryota</taxon>
        <taxon>Fungi</taxon>
        <taxon>Dikarya</taxon>
        <taxon>Ascomycota</taxon>
        <taxon>Pezizomycotina</taxon>
        <taxon>Sordariomycetes</taxon>
        <taxon>Hypocreomycetidae</taxon>
        <taxon>Hypocreales</taxon>
        <taxon>Ophiocordycipitaceae</taxon>
        <taxon>Purpureocillium</taxon>
    </lineage>
</organism>
<accession>A0A179H7V1</accession>
<feature type="region of interest" description="Disordered" evidence="1">
    <location>
        <begin position="144"/>
        <end position="179"/>
    </location>
</feature>
<name>A0A179H7V1_PURLI</name>
<sequence>MPFAHLCSDKEHCRQTQTPPDECPKECCLTDRQWPHRRRLQTPQSSTASEKSYRDSFAYDLSQGASVCAPIPFPSFLGDRPGIVAASRRACGRGEIDHTWLLATSSLSNLRHGSKYASYVQHAASASPGSILRPAWDYTGLDEGQKASTTQRRLTPRQAANLASRSARPMSCHPVRNAL</sequence>
<dbReference type="AlphaFoldDB" id="A0A179H7V1"/>
<dbReference type="Proteomes" id="UP000078340">
    <property type="component" value="Unassembled WGS sequence"/>
</dbReference>
<evidence type="ECO:0000313" key="2">
    <source>
        <dbReference type="EMBL" id="OAQ85623.1"/>
    </source>
</evidence>
<evidence type="ECO:0000256" key="1">
    <source>
        <dbReference type="SAM" id="MobiDB-lite"/>
    </source>
</evidence>
<proteinExistence type="predicted"/>
<protein>
    <submittedName>
        <fullName evidence="2">Uncharacterized protein</fullName>
    </submittedName>
</protein>
<evidence type="ECO:0000313" key="3">
    <source>
        <dbReference type="Proteomes" id="UP000078340"/>
    </source>
</evidence>
<gene>
    <name evidence="2" type="ORF">VFPFJ_08012</name>
</gene>